<organism evidence="1 2">
    <name type="scientific">Byssothecium circinans</name>
    <dbReference type="NCBI Taxonomy" id="147558"/>
    <lineage>
        <taxon>Eukaryota</taxon>
        <taxon>Fungi</taxon>
        <taxon>Dikarya</taxon>
        <taxon>Ascomycota</taxon>
        <taxon>Pezizomycotina</taxon>
        <taxon>Dothideomycetes</taxon>
        <taxon>Pleosporomycetidae</taxon>
        <taxon>Pleosporales</taxon>
        <taxon>Massarineae</taxon>
        <taxon>Massarinaceae</taxon>
        <taxon>Byssothecium</taxon>
    </lineage>
</organism>
<gene>
    <name evidence="1" type="ORF">CC80DRAFT_131718</name>
</gene>
<name>A0A6A5TY08_9PLEO</name>
<proteinExistence type="predicted"/>
<keyword evidence="2" id="KW-1185">Reference proteome</keyword>
<reference evidence="1" key="1">
    <citation type="journal article" date="2020" name="Stud. Mycol.">
        <title>101 Dothideomycetes genomes: a test case for predicting lifestyles and emergence of pathogens.</title>
        <authorList>
            <person name="Haridas S."/>
            <person name="Albert R."/>
            <person name="Binder M."/>
            <person name="Bloem J."/>
            <person name="Labutti K."/>
            <person name="Salamov A."/>
            <person name="Andreopoulos B."/>
            <person name="Baker S."/>
            <person name="Barry K."/>
            <person name="Bills G."/>
            <person name="Bluhm B."/>
            <person name="Cannon C."/>
            <person name="Castanera R."/>
            <person name="Culley D."/>
            <person name="Daum C."/>
            <person name="Ezra D."/>
            <person name="Gonzalez J."/>
            <person name="Henrissat B."/>
            <person name="Kuo A."/>
            <person name="Liang C."/>
            <person name="Lipzen A."/>
            <person name="Lutzoni F."/>
            <person name="Magnuson J."/>
            <person name="Mondo S."/>
            <person name="Nolan M."/>
            <person name="Ohm R."/>
            <person name="Pangilinan J."/>
            <person name="Park H.-J."/>
            <person name="Ramirez L."/>
            <person name="Alfaro M."/>
            <person name="Sun H."/>
            <person name="Tritt A."/>
            <person name="Yoshinaga Y."/>
            <person name="Zwiers L.-H."/>
            <person name="Turgeon B."/>
            <person name="Goodwin S."/>
            <person name="Spatafora J."/>
            <person name="Crous P."/>
            <person name="Grigoriev I."/>
        </authorList>
    </citation>
    <scope>NUCLEOTIDE SEQUENCE</scope>
    <source>
        <strain evidence="1">CBS 675.92</strain>
    </source>
</reference>
<protein>
    <submittedName>
        <fullName evidence="1">Uncharacterized protein</fullName>
    </submittedName>
</protein>
<dbReference type="AlphaFoldDB" id="A0A6A5TY08"/>
<dbReference type="EMBL" id="ML977001">
    <property type="protein sequence ID" value="KAF1953847.1"/>
    <property type="molecule type" value="Genomic_DNA"/>
</dbReference>
<dbReference type="Proteomes" id="UP000800035">
    <property type="component" value="Unassembled WGS sequence"/>
</dbReference>
<evidence type="ECO:0000313" key="2">
    <source>
        <dbReference type="Proteomes" id="UP000800035"/>
    </source>
</evidence>
<evidence type="ECO:0000313" key="1">
    <source>
        <dbReference type="EMBL" id="KAF1953847.1"/>
    </source>
</evidence>
<sequence length="51" mass="5791">MSIQKPPPACYESQALHILALLYLSSSRLFSAVYHPKSSATCRQRRQARLD</sequence>
<accession>A0A6A5TY08</accession>